<dbReference type="InterPro" id="IPR033467">
    <property type="entry name" value="Tesmin/TSO1-like_CXC"/>
</dbReference>
<organism evidence="8 9">
    <name type="scientific">Phytophthora fragariaefolia</name>
    <dbReference type="NCBI Taxonomy" id="1490495"/>
    <lineage>
        <taxon>Eukaryota</taxon>
        <taxon>Sar</taxon>
        <taxon>Stramenopiles</taxon>
        <taxon>Oomycota</taxon>
        <taxon>Peronosporomycetes</taxon>
        <taxon>Peronosporales</taxon>
        <taxon>Peronosporaceae</taxon>
        <taxon>Phytophthora</taxon>
    </lineage>
</organism>
<comment type="caution">
    <text evidence="8">The sequence shown here is derived from an EMBL/GenBank/DDBJ whole genome shotgun (WGS) entry which is preliminary data.</text>
</comment>
<feature type="region of interest" description="Disordered" evidence="5">
    <location>
        <begin position="142"/>
        <end position="198"/>
    </location>
</feature>
<dbReference type="GO" id="GO:0000177">
    <property type="term" value="C:cytoplasmic exosome (RNase complex)"/>
    <property type="evidence" value="ECO:0007669"/>
    <property type="project" value="TreeGrafter"/>
</dbReference>
<keyword evidence="4" id="KW-0539">Nucleus</keyword>
<evidence type="ECO:0000259" key="7">
    <source>
        <dbReference type="PROSITE" id="PS51634"/>
    </source>
</evidence>
<dbReference type="GO" id="GO:0003723">
    <property type="term" value="F:RNA binding"/>
    <property type="evidence" value="ECO:0007669"/>
    <property type="project" value="TreeGrafter"/>
</dbReference>
<feature type="transmembrane region" description="Helical" evidence="6">
    <location>
        <begin position="106"/>
        <end position="129"/>
    </location>
</feature>
<keyword evidence="6" id="KW-0472">Membrane</keyword>
<comment type="similarity">
    <text evidence="3">Belongs to the lin-54 family.</text>
</comment>
<dbReference type="InterPro" id="IPR005172">
    <property type="entry name" value="CRC"/>
</dbReference>
<comment type="similarity">
    <text evidence="2">Belongs to the RNase PH family.</text>
</comment>
<dbReference type="GO" id="GO:0071028">
    <property type="term" value="P:nuclear mRNA surveillance"/>
    <property type="evidence" value="ECO:0007669"/>
    <property type="project" value="TreeGrafter"/>
</dbReference>
<feature type="compositionally biased region" description="Basic residues" evidence="5">
    <location>
        <begin position="475"/>
        <end position="484"/>
    </location>
</feature>
<dbReference type="PANTHER" id="PTHR11953">
    <property type="entry name" value="EXOSOME COMPLEX COMPONENT"/>
    <property type="match status" value="1"/>
</dbReference>
<dbReference type="InterPro" id="IPR050080">
    <property type="entry name" value="RNase_PH"/>
</dbReference>
<dbReference type="GO" id="GO:0034475">
    <property type="term" value="P:U4 snRNA 3'-end processing"/>
    <property type="evidence" value="ECO:0007669"/>
    <property type="project" value="TreeGrafter"/>
</dbReference>
<accession>A0A9W7CSC1</accession>
<feature type="compositionally biased region" description="Polar residues" evidence="5">
    <location>
        <begin position="305"/>
        <end position="322"/>
    </location>
</feature>
<evidence type="ECO:0000256" key="4">
    <source>
        <dbReference type="ARBA" id="ARBA00023242"/>
    </source>
</evidence>
<dbReference type="GO" id="GO:0005730">
    <property type="term" value="C:nucleolus"/>
    <property type="evidence" value="ECO:0007669"/>
    <property type="project" value="TreeGrafter"/>
</dbReference>
<keyword evidence="6" id="KW-1133">Transmembrane helix</keyword>
<dbReference type="Gene3D" id="3.30.230.70">
    <property type="entry name" value="GHMP Kinase, N-terminal domain"/>
    <property type="match status" value="1"/>
</dbReference>
<evidence type="ECO:0000256" key="3">
    <source>
        <dbReference type="ARBA" id="ARBA00007267"/>
    </source>
</evidence>
<evidence type="ECO:0000313" key="9">
    <source>
        <dbReference type="Proteomes" id="UP001165121"/>
    </source>
</evidence>
<feature type="region of interest" description="Disordered" evidence="5">
    <location>
        <begin position="216"/>
        <end position="259"/>
    </location>
</feature>
<dbReference type="GO" id="GO:0000176">
    <property type="term" value="C:nuclear exosome (RNase complex)"/>
    <property type="evidence" value="ECO:0007669"/>
    <property type="project" value="TreeGrafter"/>
</dbReference>
<dbReference type="GO" id="GO:0016075">
    <property type="term" value="P:rRNA catabolic process"/>
    <property type="evidence" value="ECO:0007669"/>
    <property type="project" value="TreeGrafter"/>
</dbReference>
<keyword evidence="9" id="KW-1185">Reference proteome</keyword>
<keyword evidence="6" id="KW-0812">Transmembrane</keyword>
<dbReference type="EMBL" id="BSXT01001180">
    <property type="protein sequence ID" value="GMF39663.1"/>
    <property type="molecule type" value="Genomic_DNA"/>
</dbReference>
<reference evidence="8" key="1">
    <citation type="submission" date="2023-04" db="EMBL/GenBank/DDBJ databases">
        <title>Phytophthora fragariaefolia NBRC 109709.</title>
        <authorList>
            <person name="Ichikawa N."/>
            <person name="Sato H."/>
            <person name="Tonouchi N."/>
        </authorList>
    </citation>
    <scope>NUCLEOTIDE SEQUENCE</scope>
    <source>
        <strain evidence="8">NBRC 109709</strain>
    </source>
</reference>
<dbReference type="InterPro" id="IPR027408">
    <property type="entry name" value="PNPase/RNase_PH_dom_sf"/>
</dbReference>
<feature type="compositionally biased region" description="Basic and acidic residues" evidence="5">
    <location>
        <begin position="183"/>
        <end position="198"/>
    </location>
</feature>
<evidence type="ECO:0000256" key="1">
    <source>
        <dbReference type="ARBA" id="ARBA00004123"/>
    </source>
</evidence>
<feature type="region of interest" description="Disordered" evidence="5">
    <location>
        <begin position="475"/>
        <end position="512"/>
    </location>
</feature>
<proteinExistence type="inferred from homology"/>
<dbReference type="OrthoDB" id="6283463at2759"/>
<feature type="compositionally biased region" description="Basic and acidic residues" evidence="5">
    <location>
        <begin position="146"/>
        <end position="155"/>
    </location>
</feature>
<gene>
    <name evidence="8" type="ORF">Pfra01_001187100</name>
</gene>
<feature type="region of interest" description="Disordered" evidence="5">
    <location>
        <begin position="302"/>
        <end position="347"/>
    </location>
</feature>
<feature type="compositionally biased region" description="Basic and acidic residues" evidence="5">
    <location>
        <begin position="337"/>
        <end position="347"/>
    </location>
</feature>
<dbReference type="AlphaFoldDB" id="A0A9W7CSC1"/>
<dbReference type="PROSITE" id="PS51634">
    <property type="entry name" value="CRC"/>
    <property type="match status" value="1"/>
</dbReference>
<dbReference type="Pfam" id="PF01138">
    <property type="entry name" value="RNase_PH"/>
    <property type="match status" value="1"/>
</dbReference>
<dbReference type="InterPro" id="IPR001247">
    <property type="entry name" value="ExoRNase_PH_dom1"/>
</dbReference>
<evidence type="ECO:0000256" key="2">
    <source>
        <dbReference type="ARBA" id="ARBA00006678"/>
    </source>
</evidence>
<dbReference type="Pfam" id="PF03638">
    <property type="entry name" value="TCR"/>
    <property type="match status" value="1"/>
</dbReference>
<feature type="compositionally biased region" description="Low complexity" evidence="5">
    <location>
        <begin position="156"/>
        <end position="174"/>
    </location>
</feature>
<dbReference type="SMART" id="SM01114">
    <property type="entry name" value="CXC"/>
    <property type="match status" value="1"/>
</dbReference>
<feature type="domain" description="CRC" evidence="7">
    <location>
        <begin position="368"/>
        <end position="426"/>
    </location>
</feature>
<dbReference type="GO" id="GO:0071051">
    <property type="term" value="P:poly(A)-dependent snoRNA 3'-end processing"/>
    <property type="evidence" value="ECO:0007669"/>
    <property type="project" value="TreeGrafter"/>
</dbReference>
<dbReference type="Proteomes" id="UP001165121">
    <property type="component" value="Unassembled WGS sequence"/>
</dbReference>
<dbReference type="InterPro" id="IPR020568">
    <property type="entry name" value="Ribosomal_Su5_D2-typ_SF"/>
</dbReference>
<protein>
    <submittedName>
        <fullName evidence="8">Unnamed protein product</fullName>
    </submittedName>
</protein>
<evidence type="ECO:0000256" key="5">
    <source>
        <dbReference type="SAM" id="MobiDB-lite"/>
    </source>
</evidence>
<name>A0A9W7CSC1_9STRA</name>
<dbReference type="PANTHER" id="PTHR11953:SF0">
    <property type="entry name" value="EXOSOME COMPLEX COMPONENT RRP41"/>
    <property type="match status" value="1"/>
</dbReference>
<comment type="subcellular location">
    <subcellularLocation>
        <location evidence="1">Nucleus</location>
    </subcellularLocation>
</comment>
<evidence type="ECO:0000313" key="8">
    <source>
        <dbReference type="EMBL" id="GMF39663.1"/>
    </source>
</evidence>
<feature type="compositionally biased region" description="Basic and acidic residues" evidence="5">
    <location>
        <begin position="216"/>
        <end position="234"/>
    </location>
</feature>
<feature type="compositionally biased region" description="Low complexity" evidence="5">
    <location>
        <begin position="485"/>
        <end position="500"/>
    </location>
</feature>
<evidence type="ECO:0000256" key="6">
    <source>
        <dbReference type="SAM" id="Phobius"/>
    </source>
</evidence>
<sequence>MESSPSSSYSAISATLCFRLEMSLAVKQIFEACVQTQLYPRSQIDVFVQVLHADGGELPASINAITLALIDAGIALNDFVVASSAGYLQQTMLCGEAARGVCGEGLVAHIVIVIVIGIVIGIGIGIGIGGAAGRPELRRGAGARAADGDRAEPAHAEAQPAADGVQAAARAVRGPHGGGHRRLQPDLRPAAERRAREHVEAAAAARLGRRLERGWRTAAHASRDSATRPQEVETARPATAADEALNPRAAREPPQGQESENLAWMDMMLALLEKRYGAGAALPVCLTELEAANLLQLPQRKKLKTSASRTSLDASRTHSSGRTPAHGSSDLQQSSARSEREQELAKDDKRQRLLLRHAQQIQASSVASSTSCGCKTGCLKMYCMCFSSRGFCHAGCACDDCKNGRKNQTERVEAIHNYLANDPRAFSFASLPQNASTTGFLHLLPQRIPSGGCRQPWFCCGIPRRADHRRLNAGRVKRSTRRLPRQQPVAAAPATQEAQAHVPRPEGQTPVAGKFGRCTDGFLMQERAEALRDEVARLEAQVSVLETKGMSARELAAVGLLHVQAETKMLGDVVRNQQLGVAAAQSLTMEHTVRIVGALAFM</sequence>
<dbReference type="SUPFAM" id="SSF54211">
    <property type="entry name" value="Ribosomal protein S5 domain 2-like"/>
    <property type="match status" value="1"/>
</dbReference>